<name>A0A2Z5GC97_9BACT</name>
<keyword evidence="3" id="KW-1185">Reference proteome</keyword>
<proteinExistence type="predicted"/>
<dbReference type="EMBL" id="CP030844">
    <property type="protein sequence ID" value="AXC16427.1"/>
    <property type="molecule type" value="Genomic_DNA"/>
</dbReference>
<evidence type="ECO:0000256" key="1">
    <source>
        <dbReference type="SAM" id="MobiDB-lite"/>
    </source>
</evidence>
<dbReference type="Proteomes" id="UP000253606">
    <property type="component" value="Plasmid pACPOL3"/>
</dbReference>
<sequence length="244" mass="27080">MNVVHLLGQHPSPALLANLSAYENGEMTLDEIYERYHSRPRLDNNTDADAVAPRPPSAVPDDPHTAQDDLTLIQFVILQTTPLVGGFDSCHLERIHSSLFGDVPHSAPSYRNDVESSVSAILDTLPPVNYLQGKSPEDWSERASTLIHDIAELEPFDTGTPLTLHEFANQLARKNNLSLSWAAREDEGPELAPERSAEAEGSGGYFRRIVMLASDDDRARHSTSRGDLFHHRRSLDRDLPGLFL</sequence>
<dbReference type="InterPro" id="IPR036597">
    <property type="entry name" value="Fido-like_dom_sf"/>
</dbReference>
<evidence type="ECO:0000313" key="3">
    <source>
        <dbReference type="Proteomes" id="UP000253606"/>
    </source>
</evidence>
<reference evidence="2 3" key="1">
    <citation type="journal article" date="2018" name="Front. Microbiol.">
        <title>Hydrolytic Capabilities as a Key to Environmental Success: Chitinolytic and Cellulolytic Acidobacteria From Acidic Sub-arctic Soils and Boreal Peatlands.</title>
        <authorList>
            <person name="Belova S.E."/>
            <person name="Ravin N.V."/>
            <person name="Pankratov T.A."/>
            <person name="Rakitin A.L."/>
            <person name="Ivanova A.A."/>
            <person name="Beletsky A.V."/>
            <person name="Mardanov A.V."/>
            <person name="Sinninghe Damste J.S."/>
            <person name="Dedysh S.N."/>
        </authorList>
    </citation>
    <scope>NUCLEOTIDE SEQUENCE [LARGE SCALE GENOMIC DNA]</scope>
    <source>
        <strain evidence="2 3">SBC82</strain>
        <plasmid evidence="3">pacpol3</plasmid>
    </source>
</reference>
<dbReference type="AlphaFoldDB" id="A0A2Z5GC97"/>
<keyword evidence="2" id="KW-0614">Plasmid</keyword>
<dbReference type="Gene3D" id="1.10.3290.10">
    <property type="entry name" value="Fido-like domain"/>
    <property type="match status" value="1"/>
</dbReference>
<feature type="region of interest" description="Disordered" evidence="1">
    <location>
        <begin position="41"/>
        <end position="65"/>
    </location>
</feature>
<dbReference type="KEGG" id="abas:ACPOL_7237"/>
<gene>
    <name evidence="2" type="ORF">ACPOL_7237</name>
</gene>
<evidence type="ECO:0000313" key="2">
    <source>
        <dbReference type="EMBL" id="AXC16427.1"/>
    </source>
</evidence>
<protein>
    <submittedName>
        <fullName evidence="2">Uncharacterized protein</fullName>
    </submittedName>
</protein>
<geneLocation type="plasmid" evidence="3">
    <name>pacpol3</name>
</geneLocation>
<organism evidence="2 3">
    <name type="scientific">Acidisarcina polymorpha</name>
    <dbReference type="NCBI Taxonomy" id="2211140"/>
    <lineage>
        <taxon>Bacteria</taxon>
        <taxon>Pseudomonadati</taxon>
        <taxon>Acidobacteriota</taxon>
        <taxon>Terriglobia</taxon>
        <taxon>Terriglobales</taxon>
        <taxon>Acidobacteriaceae</taxon>
        <taxon>Acidisarcina</taxon>
    </lineage>
</organism>
<accession>A0A2Z5GC97</accession>